<name>A0ABR2HPF3_9EUKA</name>
<reference evidence="1 2" key="1">
    <citation type="submission" date="2024-04" db="EMBL/GenBank/DDBJ databases">
        <title>Tritrichomonas musculus Genome.</title>
        <authorList>
            <person name="Alves-Ferreira E."/>
            <person name="Grigg M."/>
            <person name="Lorenzi H."/>
            <person name="Galac M."/>
        </authorList>
    </citation>
    <scope>NUCLEOTIDE SEQUENCE [LARGE SCALE GENOMIC DNA]</scope>
    <source>
        <strain evidence="1 2">EAF2021</strain>
    </source>
</reference>
<accession>A0ABR2HPF3</accession>
<protein>
    <recommendedName>
        <fullName evidence="3">PPPDE domain-containing protein</fullName>
    </recommendedName>
</protein>
<organism evidence="1 2">
    <name type="scientific">Tritrichomonas musculus</name>
    <dbReference type="NCBI Taxonomy" id="1915356"/>
    <lineage>
        <taxon>Eukaryota</taxon>
        <taxon>Metamonada</taxon>
        <taxon>Parabasalia</taxon>
        <taxon>Tritrichomonadida</taxon>
        <taxon>Tritrichomonadidae</taxon>
        <taxon>Tritrichomonas</taxon>
    </lineage>
</organism>
<evidence type="ECO:0000313" key="2">
    <source>
        <dbReference type="Proteomes" id="UP001470230"/>
    </source>
</evidence>
<dbReference type="Proteomes" id="UP001470230">
    <property type="component" value="Unassembled WGS sequence"/>
</dbReference>
<comment type="caution">
    <text evidence="1">The sequence shown here is derived from an EMBL/GenBank/DDBJ whole genome shotgun (WGS) entry which is preliminary data.</text>
</comment>
<proteinExistence type="predicted"/>
<keyword evidence="2" id="KW-1185">Reference proteome</keyword>
<gene>
    <name evidence="1" type="ORF">M9Y10_018561</name>
</gene>
<sequence length="255" mass="29585">MTDEIVNDFINNAVSSPKNNGSCGPACLYSSYISNSSSNEHSGEFVASIDDIQRKELLEQPITGITIGLLTLTPKWANIKYAIALALKKRITQYFPPILYHASILFHQDEDSKNGVMIEYGQYDNDDIDGHLEKVHYWDKDGLRFSKMTYAQYDKYVKPLLIGRKYHFIDCEIKRPMTVRELIEQCTIVNSWRKKDFMVEDHNCQDFASLVINKLVAYRHEINYKQYPSDEAMIPYKIFKQLIFNEIAIKETSLN</sequence>
<dbReference type="EMBL" id="JAPFFF010000025">
    <property type="protein sequence ID" value="KAK8849968.1"/>
    <property type="molecule type" value="Genomic_DNA"/>
</dbReference>
<evidence type="ECO:0000313" key="1">
    <source>
        <dbReference type="EMBL" id="KAK8849968.1"/>
    </source>
</evidence>
<evidence type="ECO:0008006" key="3">
    <source>
        <dbReference type="Google" id="ProtNLM"/>
    </source>
</evidence>